<reference evidence="3 4" key="1">
    <citation type="submission" date="2016-09" db="EMBL/GenBank/DDBJ databases">
        <authorList>
            <person name="Capua I."/>
            <person name="De Benedictis P."/>
            <person name="Joannis T."/>
            <person name="Lombin L.H."/>
            <person name="Cattoli G."/>
        </authorList>
    </citation>
    <scope>NUCLEOTIDE SEQUENCE [LARGE SCALE GENOMIC DNA]</scope>
    <source>
        <strain evidence="3 4">NIO-1002</strain>
    </source>
</reference>
<evidence type="ECO:0000313" key="3">
    <source>
        <dbReference type="EMBL" id="SDC99435.1"/>
    </source>
</evidence>
<dbReference type="AlphaFoldDB" id="A0A1G6R5T8"/>
<feature type="transmembrane region" description="Helical" evidence="1">
    <location>
        <begin position="99"/>
        <end position="132"/>
    </location>
</feature>
<keyword evidence="1" id="KW-1133">Transmembrane helix</keyword>
<feature type="transmembrane region" description="Helical" evidence="1">
    <location>
        <begin position="24"/>
        <end position="44"/>
    </location>
</feature>
<evidence type="ECO:0000259" key="2">
    <source>
        <dbReference type="Pfam" id="PF07331"/>
    </source>
</evidence>
<proteinExistence type="predicted"/>
<feature type="transmembrane region" description="Helical" evidence="1">
    <location>
        <begin position="56"/>
        <end position="79"/>
    </location>
</feature>
<evidence type="ECO:0000313" key="4">
    <source>
        <dbReference type="Proteomes" id="UP000183203"/>
    </source>
</evidence>
<protein>
    <submittedName>
        <fullName evidence="3">Putative tricarboxylic transport membrane protein</fullName>
    </submittedName>
</protein>
<dbReference type="EMBL" id="FMYG01000010">
    <property type="protein sequence ID" value="SDC99435.1"/>
    <property type="molecule type" value="Genomic_DNA"/>
</dbReference>
<dbReference type="RefSeq" id="WP_058233562.1">
    <property type="nucleotide sequence ID" value="NZ_FMYG01000010.1"/>
</dbReference>
<dbReference type="STRING" id="993073.AS029_15825"/>
<feature type="transmembrane region" description="Helical" evidence="1">
    <location>
        <begin position="144"/>
        <end position="165"/>
    </location>
</feature>
<dbReference type="OrthoDB" id="5119225at2"/>
<sequence length="180" mass="18593">MTTTTHSTQSRTPEGRRFTLAGELVLPAVLVALGIFTAVNTATMKVIGNSEIGPQFFPTIIAALLLGTGLAMGIGAVITSRRPVAPAQAETEPHPGSDFKTLGIVVGSLVVFVIVMPFVGWLLSAAALFFTLSFALGSRSLGRNVLISLAFAAILQIAFSIGLGLNLPTGVIGAVSSWIS</sequence>
<gene>
    <name evidence="3" type="ORF">SAMN05216418_0035</name>
</gene>
<keyword evidence="1" id="KW-0472">Membrane</keyword>
<dbReference type="Pfam" id="PF07331">
    <property type="entry name" value="TctB"/>
    <property type="match status" value="1"/>
</dbReference>
<organism evidence="3 4">
    <name type="scientific">Microbacterium enclense</name>
    <dbReference type="NCBI Taxonomy" id="993073"/>
    <lineage>
        <taxon>Bacteria</taxon>
        <taxon>Bacillati</taxon>
        <taxon>Actinomycetota</taxon>
        <taxon>Actinomycetes</taxon>
        <taxon>Micrococcales</taxon>
        <taxon>Microbacteriaceae</taxon>
        <taxon>Microbacterium</taxon>
    </lineage>
</organism>
<name>A0A1G6R5T8_9MICO</name>
<accession>A0A1G6R5T8</accession>
<keyword evidence="1" id="KW-0812">Transmembrane</keyword>
<feature type="domain" description="DUF1468" evidence="2">
    <location>
        <begin position="25"/>
        <end position="168"/>
    </location>
</feature>
<dbReference type="InterPro" id="IPR009936">
    <property type="entry name" value="DUF1468"/>
</dbReference>
<evidence type="ECO:0000256" key="1">
    <source>
        <dbReference type="SAM" id="Phobius"/>
    </source>
</evidence>
<dbReference type="Proteomes" id="UP000183203">
    <property type="component" value="Unassembled WGS sequence"/>
</dbReference>